<proteinExistence type="predicted"/>
<evidence type="ECO:0000313" key="4">
    <source>
        <dbReference type="EMBL" id="KAF1976424.1"/>
    </source>
</evidence>
<feature type="domain" description="Monopolin complex subunit Csm1/Pcs1 C-terminal" evidence="3">
    <location>
        <begin position="449"/>
        <end position="534"/>
    </location>
</feature>
<dbReference type="Pfam" id="PF12539">
    <property type="entry name" value="Csm1"/>
    <property type="match status" value="1"/>
</dbReference>
<dbReference type="Proteomes" id="UP000800036">
    <property type="component" value="Unassembled WGS sequence"/>
</dbReference>
<dbReference type="PANTHER" id="PTHR28006:SF1">
    <property type="entry name" value="MONOPOLIN COMPLEX SUBUNIT CSM1"/>
    <property type="match status" value="1"/>
</dbReference>
<dbReference type="GO" id="GO:0034506">
    <property type="term" value="C:chromosome, centromeric core domain"/>
    <property type="evidence" value="ECO:0007669"/>
    <property type="project" value="TreeGrafter"/>
</dbReference>
<sequence length="557" mass="61211">MFVYTCLTPPKRPCDTAQHRANISTQNDIEKMAPRSAAVNLSFTVDSASEEESVDELNAFPTPDSNTENKAPTRKPRGKAAQMAKSTAMTKAAAKKKTTARRASGDSVLGAKKQGAAVAKKTGARSSRKALAERANDIGNETEEVDEFDAEEDPIAPAEPKPTRRGRPAKAKADPEEEAVEEPAPKKRGRKVVEKEPVPKKEPKVKTAVKSRATKRAAQADTDATIPETQPEPEPEPMDIEPSVESIEEVPESMPPPETKPVPRRALQTSRAARQTSATARRAGSVSDTERDPILRRKVGDLTKKLEAMTSKYENLKEAASVGKESNFDQLKRKTEQTANDQDAVIKALKQQITEMQSHTAEINALRKDLTKAEKENVRLAAENQKANDALSVAHKEKEVLSTKLAAARSTAPPDIKPVPGSAVKQRSTGVVLPGQMEAAKKAQFQDQKVDLYSDLTNLLIIGVKKNDDGDDVYDCIQTGRNGTLHFQLAISTDEANSYEEMEFSYQPLLNEQRDKDLIELLPDYLTEDISFSRAQAPKFYSKVVDSMSKRIILEEE</sequence>
<organism evidence="4 5">
    <name type="scientific">Bimuria novae-zelandiae CBS 107.79</name>
    <dbReference type="NCBI Taxonomy" id="1447943"/>
    <lineage>
        <taxon>Eukaryota</taxon>
        <taxon>Fungi</taxon>
        <taxon>Dikarya</taxon>
        <taxon>Ascomycota</taxon>
        <taxon>Pezizomycotina</taxon>
        <taxon>Dothideomycetes</taxon>
        <taxon>Pleosporomycetidae</taxon>
        <taxon>Pleosporales</taxon>
        <taxon>Massarineae</taxon>
        <taxon>Didymosphaeriaceae</taxon>
        <taxon>Bimuria</taxon>
    </lineage>
</organism>
<dbReference type="FunFam" id="3.90.1150.80:FF:000001">
    <property type="entry name" value="Chromosome segregation protein (Pcs1)"/>
    <property type="match status" value="1"/>
</dbReference>
<dbReference type="GO" id="GO:0005730">
    <property type="term" value="C:nucleolus"/>
    <property type="evidence" value="ECO:0007669"/>
    <property type="project" value="TreeGrafter"/>
</dbReference>
<dbReference type="GO" id="GO:0033551">
    <property type="term" value="C:monopolin complex"/>
    <property type="evidence" value="ECO:0007669"/>
    <property type="project" value="InterPro"/>
</dbReference>
<name>A0A6A5VGV6_9PLEO</name>
<feature type="coiled-coil region" evidence="1">
    <location>
        <begin position="299"/>
        <end position="390"/>
    </location>
</feature>
<evidence type="ECO:0000259" key="3">
    <source>
        <dbReference type="Pfam" id="PF12539"/>
    </source>
</evidence>
<feature type="region of interest" description="Disordered" evidence="2">
    <location>
        <begin position="47"/>
        <end position="299"/>
    </location>
</feature>
<dbReference type="GO" id="GO:1990644">
    <property type="term" value="F:microtubule site clamp"/>
    <property type="evidence" value="ECO:0007669"/>
    <property type="project" value="TreeGrafter"/>
</dbReference>
<dbReference type="GO" id="GO:0045144">
    <property type="term" value="P:meiotic sister chromatid segregation"/>
    <property type="evidence" value="ECO:0007669"/>
    <property type="project" value="TreeGrafter"/>
</dbReference>
<protein>
    <recommendedName>
        <fullName evidence="3">Monopolin complex subunit Csm1/Pcs1 C-terminal domain-containing protein</fullName>
    </recommendedName>
</protein>
<dbReference type="InterPro" id="IPR038608">
    <property type="entry name" value="Csm1/Pcs1_C_sf"/>
</dbReference>
<dbReference type="OrthoDB" id="2431049at2759"/>
<reference evidence="4" key="1">
    <citation type="journal article" date="2020" name="Stud. Mycol.">
        <title>101 Dothideomycetes genomes: a test case for predicting lifestyles and emergence of pathogens.</title>
        <authorList>
            <person name="Haridas S."/>
            <person name="Albert R."/>
            <person name="Binder M."/>
            <person name="Bloem J."/>
            <person name="Labutti K."/>
            <person name="Salamov A."/>
            <person name="Andreopoulos B."/>
            <person name="Baker S."/>
            <person name="Barry K."/>
            <person name="Bills G."/>
            <person name="Bluhm B."/>
            <person name="Cannon C."/>
            <person name="Castanera R."/>
            <person name="Culley D."/>
            <person name="Daum C."/>
            <person name="Ezra D."/>
            <person name="Gonzalez J."/>
            <person name="Henrissat B."/>
            <person name="Kuo A."/>
            <person name="Liang C."/>
            <person name="Lipzen A."/>
            <person name="Lutzoni F."/>
            <person name="Magnuson J."/>
            <person name="Mondo S."/>
            <person name="Nolan M."/>
            <person name="Ohm R."/>
            <person name="Pangilinan J."/>
            <person name="Park H.-J."/>
            <person name="Ramirez L."/>
            <person name="Alfaro M."/>
            <person name="Sun H."/>
            <person name="Tritt A."/>
            <person name="Yoshinaga Y."/>
            <person name="Zwiers L.-H."/>
            <person name="Turgeon B."/>
            <person name="Goodwin S."/>
            <person name="Spatafora J."/>
            <person name="Crous P."/>
            <person name="Grigoriev I."/>
        </authorList>
    </citation>
    <scope>NUCLEOTIDE SEQUENCE</scope>
    <source>
        <strain evidence="4">CBS 107.79</strain>
    </source>
</reference>
<dbReference type="EMBL" id="ML976667">
    <property type="protein sequence ID" value="KAF1976424.1"/>
    <property type="molecule type" value="Genomic_DNA"/>
</dbReference>
<keyword evidence="1" id="KW-0175">Coiled coil</keyword>
<evidence type="ECO:0000256" key="1">
    <source>
        <dbReference type="SAM" id="Coils"/>
    </source>
</evidence>
<feature type="compositionally biased region" description="Low complexity" evidence="2">
    <location>
        <begin position="110"/>
        <end position="121"/>
    </location>
</feature>
<dbReference type="PANTHER" id="PTHR28006">
    <property type="entry name" value="MONOPOLIN COMPLEX SUBUNIT CSM1"/>
    <property type="match status" value="1"/>
</dbReference>
<dbReference type="AlphaFoldDB" id="A0A6A5VGV6"/>
<dbReference type="GO" id="GO:0051315">
    <property type="term" value="P:attachment of mitotic spindle microtubules to kinetochore"/>
    <property type="evidence" value="ECO:0007669"/>
    <property type="project" value="TreeGrafter"/>
</dbReference>
<evidence type="ECO:0000313" key="5">
    <source>
        <dbReference type="Proteomes" id="UP000800036"/>
    </source>
</evidence>
<accession>A0A6A5VGV6</accession>
<feature type="compositionally biased region" description="Basic and acidic residues" evidence="2">
    <location>
        <begin position="191"/>
        <end position="205"/>
    </location>
</feature>
<feature type="compositionally biased region" description="Acidic residues" evidence="2">
    <location>
        <begin position="140"/>
        <end position="154"/>
    </location>
</feature>
<dbReference type="Gene3D" id="3.90.1150.80">
    <property type="match status" value="1"/>
</dbReference>
<dbReference type="CDD" id="cd23787">
    <property type="entry name" value="RWD_CSM1"/>
    <property type="match status" value="1"/>
</dbReference>
<dbReference type="GO" id="GO:0072686">
    <property type="term" value="C:mitotic spindle"/>
    <property type="evidence" value="ECO:0007669"/>
    <property type="project" value="TreeGrafter"/>
</dbReference>
<feature type="compositionally biased region" description="Low complexity" evidence="2">
    <location>
        <begin position="268"/>
        <end position="283"/>
    </location>
</feature>
<evidence type="ECO:0000256" key="2">
    <source>
        <dbReference type="SAM" id="MobiDB-lite"/>
    </source>
</evidence>
<feature type="compositionally biased region" description="Basic and acidic residues" evidence="2">
    <location>
        <begin position="288"/>
        <end position="299"/>
    </location>
</feature>
<dbReference type="InterPro" id="IPR040349">
    <property type="entry name" value="Csm1/Pcs1"/>
</dbReference>
<gene>
    <name evidence="4" type="ORF">BU23DRAFT_528953</name>
</gene>
<feature type="compositionally biased region" description="Low complexity" evidence="2">
    <location>
        <begin position="79"/>
        <end position="92"/>
    </location>
</feature>
<keyword evidence="5" id="KW-1185">Reference proteome</keyword>
<dbReference type="InterPro" id="IPR020981">
    <property type="entry name" value="Csm1/Pcs1_C"/>
</dbReference>